<evidence type="ECO:0000313" key="2">
    <source>
        <dbReference type="Proteomes" id="UP000193200"/>
    </source>
</evidence>
<evidence type="ECO:0008006" key="3">
    <source>
        <dbReference type="Google" id="ProtNLM"/>
    </source>
</evidence>
<dbReference type="Proteomes" id="UP000193200">
    <property type="component" value="Unassembled WGS sequence"/>
</dbReference>
<reference evidence="1 2" key="1">
    <citation type="submission" date="2017-03" db="EMBL/GenBank/DDBJ databases">
        <authorList>
            <person name="Afonso C.L."/>
            <person name="Miller P.J."/>
            <person name="Scott M.A."/>
            <person name="Spackman E."/>
            <person name="Goraichik I."/>
            <person name="Dimitrov K.M."/>
            <person name="Suarez D.L."/>
            <person name="Swayne D.E."/>
        </authorList>
    </citation>
    <scope>NUCLEOTIDE SEQUENCE [LARGE SCALE GENOMIC DNA]</scope>
    <source>
        <strain evidence="1 2">CECT 7691</strain>
    </source>
</reference>
<protein>
    <recommendedName>
        <fullName evidence="3">Invasion associated locus B (IalB) protein</fullName>
    </recommendedName>
</protein>
<name>A0A1Y5T7X5_9PROT</name>
<proteinExistence type="predicted"/>
<dbReference type="InterPro" id="IPR038696">
    <property type="entry name" value="IalB_sf"/>
</dbReference>
<accession>A0A1Y5T7X5</accession>
<sequence>MLLFGAAMPASAQTPYVFFYRIADAWSVTCWQNMASGRKSCSLAAPRTALSANWPQNILHVGEIAAERFQVAIEVRATVMPGTALSIRVDDGPVREAAVAADSVARFDGEAARDLIVALLGGRDVVYRVQTAPDGMPLDMRVPLAGFREALEVYRGVIRHHGLIGG</sequence>
<dbReference type="Gene3D" id="2.60.40.1880">
    <property type="entry name" value="Invasion associated locus B (IalB) protein"/>
    <property type="match status" value="1"/>
</dbReference>
<keyword evidence="2" id="KW-1185">Reference proteome</keyword>
<gene>
    <name evidence="1" type="ORF">OCH7691_02409</name>
</gene>
<dbReference type="InParanoid" id="A0A1Y5T7X5"/>
<dbReference type="EMBL" id="FWFR01000002">
    <property type="protein sequence ID" value="SLN55967.1"/>
    <property type="molecule type" value="Genomic_DNA"/>
</dbReference>
<organism evidence="1 2">
    <name type="scientific">Oceanibacterium hippocampi</name>
    <dbReference type="NCBI Taxonomy" id="745714"/>
    <lineage>
        <taxon>Bacteria</taxon>
        <taxon>Pseudomonadati</taxon>
        <taxon>Pseudomonadota</taxon>
        <taxon>Alphaproteobacteria</taxon>
        <taxon>Sneathiellales</taxon>
        <taxon>Sneathiellaceae</taxon>
        <taxon>Oceanibacterium</taxon>
    </lineage>
</organism>
<dbReference type="AlphaFoldDB" id="A0A1Y5T7X5"/>
<evidence type="ECO:0000313" key="1">
    <source>
        <dbReference type="EMBL" id="SLN55967.1"/>
    </source>
</evidence>